<keyword evidence="3" id="KW-0902">Two-component regulatory system</keyword>
<evidence type="ECO:0000313" key="8">
    <source>
        <dbReference type="EMBL" id="RXW32066.1"/>
    </source>
</evidence>
<keyword evidence="5" id="KW-0472">Membrane</keyword>
<dbReference type="PANTHER" id="PTHR24421">
    <property type="entry name" value="NITRATE/NITRITE SENSOR PROTEIN NARX-RELATED"/>
    <property type="match status" value="1"/>
</dbReference>
<evidence type="ECO:0000256" key="2">
    <source>
        <dbReference type="ARBA" id="ARBA00022777"/>
    </source>
</evidence>
<evidence type="ECO:0000256" key="5">
    <source>
        <dbReference type="SAM" id="Phobius"/>
    </source>
</evidence>
<name>A0A4Q2EHC6_9ACTN</name>
<comment type="caution">
    <text evidence="8">The sequence shown here is derived from an EMBL/GenBank/DDBJ whole genome shotgun (WGS) entry which is preliminary data.</text>
</comment>
<evidence type="ECO:0008006" key="10">
    <source>
        <dbReference type="Google" id="ProtNLM"/>
    </source>
</evidence>
<organism evidence="8 9">
    <name type="scientific">Propioniciclava flava</name>
    <dbReference type="NCBI Taxonomy" id="2072026"/>
    <lineage>
        <taxon>Bacteria</taxon>
        <taxon>Bacillati</taxon>
        <taxon>Actinomycetota</taxon>
        <taxon>Actinomycetes</taxon>
        <taxon>Propionibacteriales</taxon>
        <taxon>Propionibacteriaceae</taxon>
        <taxon>Propioniciclava</taxon>
    </lineage>
</organism>
<feature type="transmembrane region" description="Helical" evidence="5">
    <location>
        <begin position="132"/>
        <end position="151"/>
    </location>
</feature>
<dbReference type="SUPFAM" id="SSF55874">
    <property type="entry name" value="ATPase domain of HSP90 chaperone/DNA topoisomerase II/histidine kinase"/>
    <property type="match status" value="1"/>
</dbReference>
<feature type="transmembrane region" description="Helical" evidence="5">
    <location>
        <begin position="44"/>
        <end position="71"/>
    </location>
</feature>
<dbReference type="CDD" id="cd16917">
    <property type="entry name" value="HATPase_UhpB-NarQ-NarX-like"/>
    <property type="match status" value="1"/>
</dbReference>
<feature type="transmembrane region" description="Helical" evidence="5">
    <location>
        <begin position="207"/>
        <end position="227"/>
    </location>
</feature>
<keyword evidence="1" id="KW-0808">Transferase</keyword>
<proteinExistence type="predicted"/>
<feature type="domain" description="Histidine kinase/HSP90-like ATPase" evidence="6">
    <location>
        <begin position="336"/>
        <end position="422"/>
    </location>
</feature>
<keyword evidence="5" id="KW-0812">Transmembrane</keyword>
<evidence type="ECO:0000256" key="3">
    <source>
        <dbReference type="ARBA" id="ARBA00023012"/>
    </source>
</evidence>
<dbReference type="OrthoDB" id="3534856at2"/>
<dbReference type="RefSeq" id="WP_129458805.1">
    <property type="nucleotide sequence ID" value="NZ_PPCV01000005.1"/>
</dbReference>
<keyword evidence="9" id="KW-1185">Reference proteome</keyword>
<dbReference type="InterPro" id="IPR050482">
    <property type="entry name" value="Sensor_HK_TwoCompSys"/>
</dbReference>
<evidence type="ECO:0000313" key="9">
    <source>
        <dbReference type="Proteomes" id="UP000290624"/>
    </source>
</evidence>
<keyword evidence="5" id="KW-1133">Transmembrane helix</keyword>
<feature type="region of interest" description="Disordered" evidence="4">
    <location>
        <begin position="404"/>
        <end position="423"/>
    </location>
</feature>
<dbReference type="InterPro" id="IPR007168">
    <property type="entry name" value="Phageshock_PspC_N"/>
</dbReference>
<dbReference type="AlphaFoldDB" id="A0A4Q2EHC6"/>
<dbReference type="PANTHER" id="PTHR24421:SF61">
    <property type="entry name" value="OXYGEN SENSOR HISTIDINE KINASE NREB"/>
    <property type="match status" value="1"/>
</dbReference>
<dbReference type="Pfam" id="PF04024">
    <property type="entry name" value="PspC"/>
    <property type="match status" value="1"/>
</dbReference>
<feature type="transmembrane region" description="Helical" evidence="5">
    <location>
        <begin position="172"/>
        <end position="195"/>
    </location>
</feature>
<dbReference type="InterPro" id="IPR003594">
    <property type="entry name" value="HATPase_dom"/>
</dbReference>
<dbReference type="Pfam" id="PF02518">
    <property type="entry name" value="HATPase_c"/>
    <property type="match status" value="1"/>
</dbReference>
<evidence type="ECO:0000259" key="7">
    <source>
        <dbReference type="Pfam" id="PF04024"/>
    </source>
</evidence>
<reference evidence="8 9" key="1">
    <citation type="submission" date="2018-01" db="EMBL/GenBank/DDBJ databases">
        <title>Lactibacter flavus gen. nov., sp. nov., a novel bacterium of the family Propionibacteriaceae isolated from raw milk and dairy products.</title>
        <authorList>
            <person name="Wenning M."/>
            <person name="Breitenwieser F."/>
            <person name="Huptas C."/>
            <person name="von Neubeck M."/>
            <person name="Busse H.-J."/>
            <person name="Scherer S."/>
        </authorList>
    </citation>
    <scope>NUCLEOTIDE SEQUENCE [LARGE SCALE GENOMIC DNA]</scope>
    <source>
        <strain evidence="8 9">VG341</strain>
    </source>
</reference>
<accession>A0A4Q2EHC6</accession>
<dbReference type="InterPro" id="IPR036890">
    <property type="entry name" value="HATPase_C_sf"/>
</dbReference>
<dbReference type="EMBL" id="PPCV01000005">
    <property type="protein sequence ID" value="RXW32066.1"/>
    <property type="molecule type" value="Genomic_DNA"/>
</dbReference>
<dbReference type="Proteomes" id="UP000290624">
    <property type="component" value="Unassembled WGS sequence"/>
</dbReference>
<dbReference type="GO" id="GO:0000160">
    <property type="term" value="P:phosphorelay signal transduction system"/>
    <property type="evidence" value="ECO:0007669"/>
    <property type="project" value="UniProtKB-KW"/>
</dbReference>
<dbReference type="Gene3D" id="3.30.565.10">
    <property type="entry name" value="Histidine kinase-like ATPase, C-terminal domain"/>
    <property type="match status" value="1"/>
</dbReference>
<feature type="compositionally biased region" description="Basic and acidic residues" evidence="4">
    <location>
        <begin position="409"/>
        <end position="423"/>
    </location>
</feature>
<evidence type="ECO:0000259" key="6">
    <source>
        <dbReference type="Pfam" id="PF02518"/>
    </source>
</evidence>
<dbReference type="GO" id="GO:0016301">
    <property type="term" value="F:kinase activity"/>
    <property type="evidence" value="ECO:0007669"/>
    <property type="project" value="UniProtKB-KW"/>
</dbReference>
<sequence>MTTQGEQGATPPVAAPRRLVRPLERANVAGVAAGLAEHTGVSVWVIRGVFVLLGAWQLVGLAAYLALWLVIPPATTGHAAPGVDAASRRGMRQVTNASSGVRRDLGQLAAFALVWAGLLWLVQLLGRGLAPQTLAIALLLATGLGLVWWQADRAGGSVREAADGLRGWTRSLARHWSTVAAHGVAACCLAGAVALVVLEGPSSPPTLLGGLALLLGGLVLMAVPWVLRAQRALAQVREEKLLSDARADLAAHLHDSVLQTLALIQRQADHPREVVRLARRQERELRAWLYGSDEQAATLRAALQEAASDVEDRFPVSVESVTVGDDPALTPALGELVKAAREAMTNAAKHSGASVIDVYAEVNEDVVEVFVRDRGRGFDLDSVPEDRHGLRGSIVERMGRHHGTARITSDPDRGTEVSLEMKR</sequence>
<evidence type="ECO:0000256" key="1">
    <source>
        <dbReference type="ARBA" id="ARBA00022679"/>
    </source>
</evidence>
<keyword evidence="2" id="KW-0418">Kinase</keyword>
<feature type="transmembrane region" description="Helical" evidence="5">
    <location>
        <begin position="108"/>
        <end position="126"/>
    </location>
</feature>
<evidence type="ECO:0000256" key="4">
    <source>
        <dbReference type="SAM" id="MobiDB-lite"/>
    </source>
</evidence>
<protein>
    <recommendedName>
        <fullName evidence="10">ATP-binding protein</fullName>
    </recommendedName>
</protein>
<gene>
    <name evidence="8" type="ORF">C1706_08455</name>
</gene>
<feature type="domain" description="Phage shock protein PspC N-terminal" evidence="7">
    <location>
        <begin position="17"/>
        <end position="73"/>
    </location>
</feature>